<organism evidence="6 7">
    <name type="scientific">Yeosuana aromativorans</name>
    <dbReference type="NCBI Taxonomy" id="288019"/>
    <lineage>
        <taxon>Bacteria</taxon>
        <taxon>Pseudomonadati</taxon>
        <taxon>Bacteroidota</taxon>
        <taxon>Flavobacteriia</taxon>
        <taxon>Flavobacteriales</taxon>
        <taxon>Flavobacteriaceae</taxon>
        <taxon>Yeosuana</taxon>
    </lineage>
</organism>
<gene>
    <name evidence="6" type="primary">mmsB</name>
    <name evidence="6" type="ORF">GCM10007962_05410</name>
</gene>
<dbReference type="InterPro" id="IPR051265">
    <property type="entry name" value="HIBADH-related_NP60_sf"/>
</dbReference>
<evidence type="ECO:0000256" key="3">
    <source>
        <dbReference type="PIRSR" id="PIRSR000103-1"/>
    </source>
</evidence>
<reference evidence="6" key="2">
    <citation type="submission" date="2020-09" db="EMBL/GenBank/DDBJ databases">
        <authorList>
            <person name="Sun Q."/>
            <person name="Ohkuma M."/>
        </authorList>
    </citation>
    <scope>NUCLEOTIDE SEQUENCE</scope>
    <source>
        <strain evidence="6">JCM 12862</strain>
    </source>
</reference>
<dbReference type="EMBL" id="BMNR01000001">
    <property type="protein sequence ID" value="GGK14028.1"/>
    <property type="molecule type" value="Genomic_DNA"/>
</dbReference>
<dbReference type="GO" id="GO:0051287">
    <property type="term" value="F:NAD binding"/>
    <property type="evidence" value="ECO:0007669"/>
    <property type="project" value="InterPro"/>
</dbReference>
<dbReference type="InterPro" id="IPR029154">
    <property type="entry name" value="HIBADH-like_NADP-bd"/>
</dbReference>
<sequence length="287" mass="31834">MKITFLGLGIMGSQMAHNLAKNNANLTVYNRTPIDYSLFKAENVTIADSLENAVKDADIVFSMLSTPEAVEEVFFGNGKVLKLMKDHAIWADCTTVNPSFSKQAFEQAKLNNIRFLDTPVSGSKPQAQNAELIFFVGGNAETFNEIKPYLNMMGKKTILVGDIGKGASLKMLVNVMLAQSMAIFSEAVLFGESMGISKDFLLDLLPNLVVSAPFTKFKAEGIRNDNYEVQFPLEWMHKDLHLATLTAYEVNQPLFLANLTKELYAGAKNNGMERLDFSAIFKHLKNN</sequence>
<dbReference type="InterPro" id="IPR008927">
    <property type="entry name" value="6-PGluconate_DH-like_C_sf"/>
</dbReference>
<dbReference type="PANTHER" id="PTHR43580:SF2">
    <property type="entry name" value="CYTOKINE-LIKE NUCLEAR FACTOR N-PAC"/>
    <property type="match status" value="1"/>
</dbReference>
<evidence type="ECO:0000313" key="7">
    <source>
        <dbReference type="Proteomes" id="UP000612329"/>
    </source>
</evidence>
<evidence type="ECO:0000259" key="4">
    <source>
        <dbReference type="Pfam" id="PF03446"/>
    </source>
</evidence>
<dbReference type="InterPro" id="IPR006115">
    <property type="entry name" value="6PGDH_NADP-bd"/>
</dbReference>
<dbReference type="SUPFAM" id="SSF51735">
    <property type="entry name" value="NAD(P)-binding Rossmann-fold domains"/>
    <property type="match status" value="1"/>
</dbReference>
<reference evidence="6" key="1">
    <citation type="journal article" date="2014" name="Int. J. Syst. Evol. Microbiol.">
        <title>Complete genome sequence of Corynebacterium casei LMG S-19264T (=DSM 44701T), isolated from a smear-ripened cheese.</title>
        <authorList>
            <consortium name="US DOE Joint Genome Institute (JGI-PGF)"/>
            <person name="Walter F."/>
            <person name="Albersmeier A."/>
            <person name="Kalinowski J."/>
            <person name="Ruckert C."/>
        </authorList>
    </citation>
    <scope>NUCLEOTIDE SEQUENCE</scope>
    <source>
        <strain evidence="6">JCM 12862</strain>
    </source>
</reference>
<dbReference type="SUPFAM" id="SSF48179">
    <property type="entry name" value="6-phosphogluconate dehydrogenase C-terminal domain-like"/>
    <property type="match status" value="1"/>
</dbReference>
<keyword evidence="7" id="KW-1185">Reference proteome</keyword>
<proteinExistence type="predicted"/>
<dbReference type="RefSeq" id="WP_188649733.1">
    <property type="nucleotide sequence ID" value="NZ_BMNR01000001.1"/>
</dbReference>
<accession>A0A8J3BJ31</accession>
<dbReference type="Gene3D" id="3.40.50.720">
    <property type="entry name" value="NAD(P)-binding Rossmann-like Domain"/>
    <property type="match status" value="1"/>
</dbReference>
<protein>
    <submittedName>
        <fullName evidence="6">3-hydroxyisobutyrate dehydrogenase</fullName>
    </submittedName>
</protein>
<keyword evidence="2" id="KW-0520">NAD</keyword>
<evidence type="ECO:0000313" key="6">
    <source>
        <dbReference type="EMBL" id="GGK14028.1"/>
    </source>
</evidence>
<dbReference type="PIRSF" id="PIRSF000103">
    <property type="entry name" value="HIBADH"/>
    <property type="match status" value="1"/>
</dbReference>
<comment type="caution">
    <text evidence="6">The sequence shown here is derived from an EMBL/GenBank/DDBJ whole genome shotgun (WGS) entry which is preliminary data.</text>
</comment>
<evidence type="ECO:0000259" key="5">
    <source>
        <dbReference type="Pfam" id="PF14833"/>
    </source>
</evidence>
<dbReference type="GO" id="GO:0016491">
    <property type="term" value="F:oxidoreductase activity"/>
    <property type="evidence" value="ECO:0007669"/>
    <property type="project" value="UniProtKB-KW"/>
</dbReference>
<feature type="domain" description="3-hydroxyisobutyrate dehydrogenase-like NAD-binding" evidence="5">
    <location>
        <begin position="164"/>
        <end position="283"/>
    </location>
</feature>
<evidence type="ECO:0000256" key="1">
    <source>
        <dbReference type="ARBA" id="ARBA00023002"/>
    </source>
</evidence>
<feature type="active site" evidence="3">
    <location>
        <position position="170"/>
    </location>
</feature>
<dbReference type="PANTHER" id="PTHR43580">
    <property type="entry name" value="OXIDOREDUCTASE GLYR1-RELATED"/>
    <property type="match status" value="1"/>
</dbReference>
<dbReference type="Proteomes" id="UP000612329">
    <property type="component" value="Unassembled WGS sequence"/>
</dbReference>
<dbReference type="PROSITE" id="PS00895">
    <property type="entry name" value="3_HYDROXYISOBUT_DH"/>
    <property type="match status" value="1"/>
</dbReference>
<keyword evidence="1" id="KW-0560">Oxidoreductase</keyword>
<dbReference type="InterPro" id="IPR002204">
    <property type="entry name" value="3-OH-isobutyrate_DH-rel_CS"/>
</dbReference>
<dbReference type="AlphaFoldDB" id="A0A8J3BJ31"/>
<dbReference type="InterPro" id="IPR036291">
    <property type="entry name" value="NAD(P)-bd_dom_sf"/>
</dbReference>
<evidence type="ECO:0000256" key="2">
    <source>
        <dbReference type="ARBA" id="ARBA00023027"/>
    </source>
</evidence>
<dbReference type="Pfam" id="PF03446">
    <property type="entry name" value="NAD_binding_2"/>
    <property type="match status" value="1"/>
</dbReference>
<dbReference type="InterPro" id="IPR013328">
    <property type="entry name" value="6PGD_dom2"/>
</dbReference>
<dbReference type="GO" id="GO:0050661">
    <property type="term" value="F:NADP binding"/>
    <property type="evidence" value="ECO:0007669"/>
    <property type="project" value="InterPro"/>
</dbReference>
<name>A0A8J3BJ31_9FLAO</name>
<dbReference type="Gene3D" id="1.10.1040.10">
    <property type="entry name" value="N-(1-d-carboxylethyl)-l-norvaline Dehydrogenase, domain 2"/>
    <property type="match status" value="1"/>
</dbReference>
<dbReference type="GO" id="GO:0016054">
    <property type="term" value="P:organic acid catabolic process"/>
    <property type="evidence" value="ECO:0007669"/>
    <property type="project" value="UniProtKB-ARBA"/>
</dbReference>
<feature type="domain" description="6-phosphogluconate dehydrogenase NADP-binding" evidence="4">
    <location>
        <begin position="2"/>
        <end position="161"/>
    </location>
</feature>
<dbReference type="InterPro" id="IPR015815">
    <property type="entry name" value="HIBADH-related"/>
</dbReference>
<dbReference type="Pfam" id="PF14833">
    <property type="entry name" value="NAD_binding_11"/>
    <property type="match status" value="1"/>
</dbReference>